<feature type="domain" description="Acyl-CoA thioesterase-like N-terminal HotDog" evidence="4">
    <location>
        <begin position="27"/>
        <end position="105"/>
    </location>
</feature>
<comment type="similarity">
    <text evidence="1">Belongs to the C/M/P thioester hydrolase family.</text>
</comment>
<dbReference type="Pfam" id="PF02551">
    <property type="entry name" value="Acyl_CoA_thio"/>
    <property type="match status" value="1"/>
</dbReference>
<protein>
    <submittedName>
        <fullName evidence="6">Acyl-CoA thioesterase II</fullName>
        <ecNumber evidence="5">3.1.2.-</ecNumber>
    </submittedName>
</protein>
<dbReference type="InterPro" id="IPR025652">
    <property type="entry name" value="TesB_C"/>
</dbReference>
<dbReference type="InterPro" id="IPR003703">
    <property type="entry name" value="Acyl_CoA_thio"/>
</dbReference>
<keyword evidence="7" id="KW-1185">Reference proteome</keyword>
<dbReference type="EMBL" id="CP106982">
    <property type="protein sequence ID" value="UYF93610.1"/>
    <property type="molecule type" value="Genomic_DNA"/>
</dbReference>
<evidence type="ECO:0000259" key="3">
    <source>
        <dbReference type="Pfam" id="PF02551"/>
    </source>
</evidence>
<sequence length="283" mass="31312">MPSIDEVLGLREIAPATFRADPVPTEMERTFGGQVAGQALSAAARTVPPEFGVHSVHGHFLRPGRPLDPTDYRVDAVRDGGSFRTRYVTAVQDGETVFTLTASFHRGDDGYTHQAAMPATAGPEEIAENGRPWAAWYDFPEWDDWERRWLPADEATPDVPSRRRLWIRHRTPLPDDPVLHACALTYCSDMALLDIAVLPHPDRPIQGASLDHAVWFLRPFRVDEWLLFDQVSPSSESGRALIQGQIFDTAGRLVAAVAQEGMVRFHTERAAAVGAGRAEGRAE</sequence>
<gene>
    <name evidence="6" type="ORF">OCS65_24770</name>
    <name evidence="5" type="ORF">RAJCM14343_3189</name>
</gene>
<dbReference type="InterPro" id="IPR049449">
    <property type="entry name" value="TesB_ACOT8-like_N"/>
</dbReference>
<accession>A0A059MV26</accession>
<dbReference type="KEGG" id="rav:AAT18_04445"/>
<dbReference type="Pfam" id="PF13622">
    <property type="entry name" value="4HBT_3"/>
    <property type="match status" value="1"/>
</dbReference>
<dbReference type="CDD" id="cd03444">
    <property type="entry name" value="Thioesterase_II_repeat1"/>
    <property type="match status" value="1"/>
</dbReference>
<dbReference type="InterPro" id="IPR029069">
    <property type="entry name" value="HotDog_dom_sf"/>
</dbReference>
<dbReference type="EMBL" id="BLAH01000086">
    <property type="protein sequence ID" value="GES37929.1"/>
    <property type="molecule type" value="Genomic_DNA"/>
</dbReference>
<evidence type="ECO:0000256" key="1">
    <source>
        <dbReference type="ARBA" id="ARBA00006538"/>
    </source>
</evidence>
<reference evidence="5" key="2">
    <citation type="submission" date="2019-10" db="EMBL/GenBank/DDBJ databases">
        <title>Draft genome sequence of Rhodococcus aetherivorans JCM 14343.</title>
        <authorList>
            <person name="Inoue D."/>
            <person name="Nakazawa M."/>
            <person name="Yamamoto N."/>
            <person name="Sei K."/>
            <person name="Ike M."/>
        </authorList>
    </citation>
    <scope>NUCLEOTIDE SEQUENCE</scope>
    <source>
        <strain evidence="5">JCM 14343</strain>
    </source>
</reference>
<dbReference type="CDD" id="cd03445">
    <property type="entry name" value="Thioesterase_II_repeat2"/>
    <property type="match status" value="1"/>
</dbReference>
<accession>A0A0F6VGB9</accession>
<reference evidence="6" key="3">
    <citation type="submission" date="2022-09" db="EMBL/GenBank/DDBJ databases">
        <title>The genome sequence of Rhodococcus aetherivorans N1.</title>
        <authorList>
            <person name="Jiang W."/>
        </authorList>
    </citation>
    <scope>NUCLEOTIDE SEQUENCE</scope>
    <source>
        <strain evidence="6">N1</strain>
    </source>
</reference>
<evidence type="ECO:0000313" key="6">
    <source>
        <dbReference type="EMBL" id="UYF93610.1"/>
    </source>
</evidence>
<dbReference type="SUPFAM" id="SSF54637">
    <property type="entry name" value="Thioesterase/thiol ester dehydrase-isomerase"/>
    <property type="match status" value="2"/>
</dbReference>
<dbReference type="AlphaFoldDB" id="A0A059MV26"/>
<dbReference type="Gene3D" id="2.40.160.210">
    <property type="entry name" value="Acyl-CoA thioesterase, double hotdog domain"/>
    <property type="match status" value="1"/>
</dbReference>
<dbReference type="GO" id="GO:0009062">
    <property type="term" value="P:fatty acid catabolic process"/>
    <property type="evidence" value="ECO:0007669"/>
    <property type="project" value="TreeGrafter"/>
</dbReference>
<evidence type="ECO:0000313" key="8">
    <source>
        <dbReference type="Proteomes" id="UP001163947"/>
    </source>
</evidence>
<feature type="domain" description="Acyl-CoA thioesterase 2 C-terminal" evidence="3">
    <location>
        <begin position="161"/>
        <end position="262"/>
    </location>
</feature>
<evidence type="ECO:0000313" key="7">
    <source>
        <dbReference type="Proteomes" id="UP000325466"/>
    </source>
</evidence>
<name>A0A059MV26_9NOCA</name>
<dbReference type="GO" id="GO:0006637">
    <property type="term" value="P:acyl-CoA metabolic process"/>
    <property type="evidence" value="ECO:0007669"/>
    <property type="project" value="InterPro"/>
</dbReference>
<dbReference type="Proteomes" id="UP000325466">
    <property type="component" value="Unassembled WGS sequence"/>
</dbReference>
<dbReference type="GeneID" id="83623700"/>
<reference evidence="5 7" key="1">
    <citation type="journal article" date="2018" name="Biodegradation">
        <title>1,4-Dioxane degradation characteristics of Rhodococcus aetherivorans JCM 14343.</title>
        <authorList>
            <person name="Inoue D."/>
            <person name="Tsunoda T."/>
            <person name="Yamamoto N."/>
            <person name="Ike M."/>
            <person name="Sei K."/>
        </authorList>
    </citation>
    <scope>NUCLEOTIDE SEQUENCE [LARGE SCALE GENOMIC DNA]</scope>
    <source>
        <strain evidence="5 7">JCM 14343</strain>
    </source>
</reference>
<dbReference type="PANTHER" id="PTHR11066:SF34">
    <property type="entry name" value="ACYL-COENZYME A THIOESTERASE 8"/>
    <property type="match status" value="1"/>
</dbReference>
<proteinExistence type="inferred from homology"/>
<dbReference type="Proteomes" id="UP001163947">
    <property type="component" value="Chromosome"/>
</dbReference>
<dbReference type="GO" id="GO:0047617">
    <property type="term" value="F:fatty acyl-CoA hydrolase activity"/>
    <property type="evidence" value="ECO:0007669"/>
    <property type="project" value="InterPro"/>
</dbReference>
<keyword evidence="2 5" id="KW-0378">Hydrolase</keyword>
<dbReference type="RefSeq" id="WP_029541176.1">
    <property type="nucleotide sequence ID" value="NZ_BAAAYP010000042.1"/>
</dbReference>
<organism evidence="6 8">
    <name type="scientific">Rhodococcus aetherivorans</name>
    <dbReference type="NCBI Taxonomy" id="191292"/>
    <lineage>
        <taxon>Bacteria</taxon>
        <taxon>Bacillati</taxon>
        <taxon>Actinomycetota</taxon>
        <taxon>Actinomycetes</taxon>
        <taxon>Mycobacteriales</taxon>
        <taxon>Nocardiaceae</taxon>
        <taxon>Rhodococcus</taxon>
    </lineage>
</organism>
<dbReference type="EC" id="3.1.2.-" evidence="5"/>
<evidence type="ECO:0000256" key="2">
    <source>
        <dbReference type="ARBA" id="ARBA00022801"/>
    </source>
</evidence>
<dbReference type="PANTHER" id="PTHR11066">
    <property type="entry name" value="ACYL-COA THIOESTERASE"/>
    <property type="match status" value="1"/>
</dbReference>
<dbReference type="InterPro" id="IPR042171">
    <property type="entry name" value="Acyl-CoA_hotdog"/>
</dbReference>
<evidence type="ECO:0000313" key="5">
    <source>
        <dbReference type="EMBL" id="GES37929.1"/>
    </source>
</evidence>
<evidence type="ECO:0000259" key="4">
    <source>
        <dbReference type="Pfam" id="PF13622"/>
    </source>
</evidence>